<keyword evidence="2" id="KW-0808">Transferase</keyword>
<dbReference type="Proteomes" id="UP000216871">
    <property type="component" value="Unassembled WGS sequence"/>
</dbReference>
<dbReference type="Gene3D" id="3.40.50.880">
    <property type="match status" value="1"/>
</dbReference>
<dbReference type="PANTHER" id="PTHR42695">
    <property type="entry name" value="GLUTAMINE AMIDOTRANSFERASE YLR126C-RELATED"/>
    <property type="match status" value="1"/>
</dbReference>
<dbReference type="InterPro" id="IPR029062">
    <property type="entry name" value="Class_I_gatase-like"/>
</dbReference>
<evidence type="ECO:0000313" key="2">
    <source>
        <dbReference type="EMBL" id="OZG60444.1"/>
    </source>
</evidence>
<sequence length="236" mass="25861">MPTALVIGHSKTAGLRRLGPWFNEQGLDYEVKFGGDGLPESLDGYAALIVLGGAPLPYEDDRFPWLPATRALTRQAIDGQIPMLGICLGGQLLAYVGGGTVEHRKLQPEHGITPITLDAAAADDPLFSVLPEFFPMTENHVDHITSLPAEAVLLAHSDRSPVQGFRLGDRAWGLQFHPEVSAANIAAWDADDIRDVEHDGFNWEEVLRRNSVYDAENTKLAEAFARRFADIVLQAR</sequence>
<dbReference type="CDD" id="cd01741">
    <property type="entry name" value="GATase1_1"/>
    <property type="match status" value="1"/>
</dbReference>
<evidence type="ECO:0000259" key="1">
    <source>
        <dbReference type="Pfam" id="PF00117"/>
    </source>
</evidence>
<dbReference type="InterPro" id="IPR017926">
    <property type="entry name" value="GATASE"/>
</dbReference>
<dbReference type="SUPFAM" id="SSF52317">
    <property type="entry name" value="Class I glutamine amidotransferase-like"/>
    <property type="match status" value="1"/>
</dbReference>
<dbReference type="AlphaFoldDB" id="A0A261FMR0"/>
<dbReference type="RefSeq" id="WP_094667366.1">
    <property type="nucleotide sequence ID" value="NZ_MWWW01000008.1"/>
</dbReference>
<comment type="caution">
    <text evidence="2">The sequence shown here is derived from an EMBL/GenBank/DDBJ whole genome shotgun (WGS) entry which is preliminary data.</text>
</comment>
<evidence type="ECO:0000313" key="3">
    <source>
        <dbReference type="Proteomes" id="UP000216871"/>
    </source>
</evidence>
<organism evidence="2 3">
    <name type="scientific">Bifidobacterium myosotis</name>
    <dbReference type="NCBI Taxonomy" id="1630166"/>
    <lineage>
        <taxon>Bacteria</taxon>
        <taxon>Bacillati</taxon>
        <taxon>Actinomycetota</taxon>
        <taxon>Actinomycetes</taxon>
        <taxon>Bifidobacteriales</taxon>
        <taxon>Bifidobacteriaceae</taxon>
        <taxon>Bifidobacterium</taxon>
    </lineage>
</organism>
<dbReference type="PANTHER" id="PTHR42695:SF5">
    <property type="entry name" value="GLUTAMINE AMIDOTRANSFERASE YLR126C-RELATED"/>
    <property type="match status" value="1"/>
</dbReference>
<dbReference type="PROSITE" id="PS51273">
    <property type="entry name" value="GATASE_TYPE_1"/>
    <property type="match status" value="1"/>
</dbReference>
<dbReference type="EMBL" id="MWWW01000008">
    <property type="protein sequence ID" value="OZG60444.1"/>
    <property type="molecule type" value="Genomic_DNA"/>
</dbReference>
<feature type="domain" description="Glutamine amidotransferase" evidence="1">
    <location>
        <begin position="43"/>
        <end position="182"/>
    </location>
</feature>
<dbReference type="GO" id="GO:0005829">
    <property type="term" value="C:cytosol"/>
    <property type="evidence" value="ECO:0007669"/>
    <property type="project" value="TreeGrafter"/>
</dbReference>
<accession>A0A261FMR0</accession>
<dbReference type="GO" id="GO:0008483">
    <property type="term" value="F:transaminase activity"/>
    <property type="evidence" value="ECO:0007669"/>
    <property type="project" value="UniProtKB-KW"/>
</dbReference>
<keyword evidence="2" id="KW-0032">Aminotransferase</keyword>
<proteinExistence type="predicted"/>
<dbReference type="OrthoDB" id="5196541at2"/>
<reference evidence="2 3" key="1">
    <citation type="journal article" date="2017" name="BMC Genomics">
        <title>Comparative genomic and phylogenomic analyses of the Bifidobacteriaceae family.</title>
        <authorList>
            <person name="Lugli G.A."/>
            <person name="Milani C."/>
            <person name="Turroni F."/>
            <person name="Duranti S."/>
            <person name="Mancabelli L."/>
            <person name="Mangifesta M."/>
            <person name="Ferrario C."/>
            <person name="Modesto M."/>
            <person name="Mattarelli P."/>
            <person name="Jiri K."/>
            <person name="van Sinderen D."/>
            <person name="Ventura M."/>
        </authorList>
    </citation>
    <scope>NUCLEOTIDE SEQUENCE [LARGE SCALE GENOMIC DNA]</scope>
    <source>
        <strain evidence="2 3">DSM 100196</strain>
    </source>
</reference>
<dbReference type="Pfam" id="PF00117">
    <property type="entry name" value="GATase"/>
    <property type="match status" value="1"/>
</dbReference>
<dbReference type="InterPro" id="IPR044992">
    <property type="entry name" value="ChyE-like"/>
</dbReference>
<name>A0A261FMR0_9BIFI</name>
<keyword evidence="3" id="KW-1185">Reference proteome</keyword>
<gene>
    <name evidence="2" type="ORF">BMYO_0905</name>
</gene>
<protein>
    <submittedName>
        <fullName evidence="2">Aminotransferase</fullName>
    </submittedName>
</protein>